<evidence type="ECO:0000313" key="6">
    <source>
        <dbReference type="EMBL" id="BBA93015.1"/>
    </source>
</evidence>
<dbReference type="PANTHER" id="PTHR46233:SF3">
    <property type="entry name" value="HYDROXYACYLGLUTATHIONE HYDROLASE GLOC"/>
    <property type="match status" value="1"/>
</dbReference>
<dbReference type="Proteomes" id="UP000269331">
    <property type="component" value="Chromosome"/>
</dbReference>
<dbReference type="Pfam" id="PF00753">
    <property type="entry name" value="Lactamase_B"/>
    <property type="match status" value="1"/>
</dbReference>
<dbReference type="SMART" id="SM00849">
    <property type="entry name" value="Lactamase_B"/>
    <property type="match status" value="1"/>
</dbReference>
<dbReference type="AlphaFoldDB" id="A0A2Z5TRP5"/>
<keyword evidence="3 6" id="KW-0378">Hydrolase</keyword>
<evidence type="ECO:0000256" key="4">
    <source>
        <dbReference type="ARBA" id="ARBA00022833"/>
    </source>
</evidence>
<keyword evidence="4" id="KW-0862">Zinc</keyword>
<keyword evidence="2" id="KW-0479">Metal-binding</keyword>
<dbReference type="SUPFAM" id="SSF56281">
    <property type="entry name" value="Metallo-hydrolase/oxidoreductase"/>
    <property type="match status" value="1"/>
</dbReference>
<dbReference type="CDD" id="cd06262">
    <property type="entry name" value="metallo-hydrolase-like_MBL-fold"/>
    <property type="match status" value="1"/>
</dbReference>
<evidence type="ECO:0000259" key="5">
    <source>
        <dbReference type="SMART" id="SM00849"/>
    </source>
</evidence>
<evidence type="ECO:0000256" key="3">
    <source>
        <dbReference type="ARBA" id="ARBA00022801"/>
    </source>
</evidence>
<protein>
    <submittedName>
        <fullName evidence="6">MBL fold metallo-hydrolase</fullName>
    </submittedName>
</protein>
<evidence type="ECO:0000313" key="7">
    <source>
        <dbReference type="Proteomes" id="UP000269331"/>
    </source>
</evidence>
<sequence length="223" mass="25384">MCILLNTKGEPMNIHKSVNPVAFQNTYYLENNTHIIIIDPGSDWNMIHSTIEKIGKPISAILLTHTHYDHIMSLDILRETYHFPPVYVAESEASWLYTPEMNLSGLPRHDDMDNVVCRPAEEVFQYDHDYQLDGFHFKVVPTPGHSIGGVSFIFPDDECVITGDALFRETIGRTDLPTSNFDDLIAGIKKHIFTLPSHYTVHPGHGQHTTIAHEKNFNPFFRG</sequence>
<accession>A0A2Z5TRP5</accession>
<feature type="domain" description="Metallo-beta-lactamase" evidence="5">
    <location>
        <begin position="23"/>
        <end position="205"/>
    </location>
</feature>
<dbReference type="EMBL" id="AP018400">
    <property type="protein sequence ID" value="BBA93015.1"/>
    <property type="molecule type" value="Genomic_DNA"/>
</dbReference>
<dbReference type="PANTHER" id="PTHR46233">
    <property type="entry name" value="HYDROXYACYLGLUTATHIONE HYDROLASE GLOC"/>
    <property type="match status" value="1"/>
</dbReference>
<dbReference type="InterPro" id="IPR001279">
    <property type="entry name" value="Metallo-B-lactamas"/>
</dbReference>
<evidence type="ECO:0000256" key="1">
    <source>
        <dbReference type="ARBA" id="ARBA00001947"/>
    </source>
</evidence>
<dbReference type="GO" id="GO:0046872">
    <property type="term" value="F:metal ion binding"/>
    <property type="evidence" value="ECO:0007669"/>
    <property type="project" value="UniProtKB-KW"/>
</dbReference>
<evidence type="ECO:0000256" key="2">
    <source>
        <dbReference type="ARBA" id="ARBA00022723"/>
    </source>
</evidence>
<gene>
    <name evidence="6" type="ORF">SR187_7055</name>
</gene>
<dbReference type="KEGG" id="srq:SR187_7055"/>
<reference evidence="6 7" key="1">
    <citation type="journal article" date="2018" name="Genome Biol. Evol.">
        <title>Complete Genome Sequence of Streptococcus ruminantium sp. nov. GUT-187T (=DSM 104980T =JCM 31869T), the Type Strain of S. ruminantium, and Comparison with Genome Sequences of Streptococcus suis Strains.</title>
        <authorList>
            <person name="Tohya M."/>
            <person name="Sekizaki T."/>
            <person name="Miyoshi-Akiyama T."/>
        </authorList>
    </citation>
    <scope>NUCLEOTIDE SEQUENCE [LARGE SCALE GENOMIC DNA]</scope>
    <source>
        <strain evidence="6 7">GUT187T</strain>
    </source>
</reference>
<dbReference type="InterPro" id="IPR051453">
    <property type="entry name" value="MBL_Glyoxalase_II"/>
</dbReference>
<comment type="cofactor">
    <cofactor evidence="1">
        <name>Zn(2+)</name>
        <dbReference type="ChEBI" id="CHEBI:29105"/>
    </cofactor>
</comment>
<dbReference type="GO" id="GO:0016787">
    <property type="term" value="F:hydrolase activity"/>
    <property type="evidence" value="ECO:0007669"/>
    <property type="project" value="UniProtKB-KW"/>
</dbReference>
<organism evidence="6 7">
    <name type="scientific">Streptococcus ruminantium</name>
    <dbReference type="NCBI Taxonomy" id="1917441"/>
    <lineage>
        <taxon>Bacteria</taxon>
        <taxon>Bacillati</taxon>
        <taxon>Bacillota</taxon>
        <taxon>Bacilli</taxon>
        <taxon>Lactobacillales</taxon>
        <taxon>Streptococcaceae</taxon>
        <taxon>Streptococcus</taxon>
    </lineage>
</organism>
<name>A0A2Z5TRP5_9STRE</name>
<dbReference type="InterPro" id="IPR036866">
    <property type="entry name" value="RibonucZ/Hydroxyglut_hydro"/>
</dbReference>
<proteinExistence type="predicted"/>
<dbReference type="Gene3D" id="3.60.15.10">
    <property type="entry name" value="Ribonuclease Z/Hydroxyacylglutathione hydrolase-like"/>
    <property type="match status" value="1"/>
</dbReference>